<accession>A0A8H3XBM7</accession>
<dbReference type="AlphaFoldDB" id="A0A8H3XBM7"/>
<feature type="compositionally biased region" description="Polar residues" evidence="1">
    <location>
        <begin position="70"/>
        <end position="84"/>
    </location>
</feature>
<gene>
    <name evidence="2" type="ORF">F8M41_004062</name>
</gene>
<proteinExistence type="predicted"/>
<reference evidence="2 3" key="1">
    <citation type="journal article" date="2019" name="Environ. Microbiol.">
        <title>At the nexus of three kingdoms: the genome of the mycorrhizal fungus Gigaspora margarita provides insights into plant, endobacterial and fungal interactions.</title>
        <authorList>
            <person name="Venice F."/>
            <person name="Ghignone S."/>
            <person name="Salvioli di Fossalunga A."/>
            <person name="Amselem J."/>
            <person name="Novero M."/>
            <person name="Xianan X."/>
            <person name="Sedzielewska Toro K."/>
            <person name="Morin E."/>
            <person name="Lipzen A."/>
            <person name="Grigoriev I.V."/>
            <person name="Henrissat B."/>
            <person name="Martin F.M."/>
            <person name="Bonfante P."/>
        </authorList>
    </citation>
    <scope>NUCLEOTIDE SEQUENCE [LARGE SCALE GENOMIC DNA]</scope>
    <source>
        <strain evidence="2 3">BEG34</strain>
    </source>
</reference>
<evidence type="ECO:0000313" key="2">
    <source>
        <dbReference type="EMBL" id="KAF0440395.1"/>
    </source>
</evidence>
<evidence type="ECO:0000256" key="1">
    <source>
        <dbReference type="SAM" id="MobiDB-lite"/>
    </source>
</evidence>
<dbReference type="EMBL" id="WTPW01001367">
    <property type="protein sequence ID" value="KAF0440395.1"/>
    <property type="molecule type" value="Genomic_DNA"/>
</dbReference>
<dbReference type="OrthoDB" id="2429735at2759"/>
<name>A0A8H3XBM7_GIGMA</name>
<feature type="compositionally biased region" description="Polar residues" evidence="1">
    <location>
        <begin position="98"/>
        <end position="107"/>
    </location>
</feature>
<dbReference type="Proteomes" id="UP000439903">
    <property type="component" value="Unassembled WGS sequence"/>
</dbReference>
<evidence type="ECO:0000313" key="3">
    <source>
        <dbReference type="Proteomes" id="UP000439903"/>
    </source>
</evidence>
<keyword evidence="3" id="KW-1185">Reference proteome</keyword>
<sequence>MISKSRRNKKKTSNKGLKVFCNCLKCQRFPLRQNLVSISTRTRHRKKYPQVENIQSSNDEQEMSDVELSANEQIINDQNTQSSNDEQEMSDVELSAIINDQNTQSSNEEQEMSDVELSANEQILNDQMLNNTKIVDQESLINYELNF</sequence>
<protein>
    <submittedName>
        <fullName evidence="2">Uncharacterized protein</fullName>
    </submittedName>
</protein>
<feature type="region of interest" description="Disordered" evidence="1">
    <location>
        <begin position="42"/>
        <end position="112"/>
    </location>
</feature>
<comment type="caution">
    <text evidence="2">The sequence shown here is derived from an EMBL/GenBank/DDBJ whole genome shotgun (WGS) entry which is preliminary data.</text>
</comment>
<organism evidence="2 3">
    <name type="scientific">Gigaspora margarita</name>
    <dbReference type="NCBI Taxonomy" id="4874"/>
    <lineage>
        <taxon>Eukaryota</taxon>
        <taxon>Fungi</taxon>
        <taxon>Fungi incertae sedis</taxon>
        <taxon>Mucoromycota</taxon>
        <taxon>Glomeromycotina</taxon>
        <taxon>Glomeromycetes</taxon>
        <taxon>Diversisporales</taxon>
        <taxon>Gigasporaceae</taxon>
        <taxon>Gigaspora</taxon>
    </lineage>
</organism>